<dbReference type="GeneID" id="105427238"/>
<dbReference type="GO" id="GO:0046872">
    <property type="term" value="F:metal ion binding"/>
    <property type="evidence" value="ECO:0007669"/>
    <property type="project" value="UniProtKB-KW"/>
</dbReference>
<dbReference type="RefSeq" id="XP_011637208.1">
    <property type="nucleotide sequence ID" value="XM_011638906.2"/>
</dbReference>
<comment type="similarity">
    <text evidence="1">Belongs to the peptidase M16 family.</text>
</comment>
<evidence type="ECO:0000256" key="1">
    <source>
        <dbReference type="ARBA" id="ARBA00007261"/>
    </source>
</evidence>
<dbReference type="Pfam" id="PF16187">
    <property type="entry name" value="Peptidase_M16_M"/>
    <property type="match status" value="1"/>
</dbReference>
<dbReference type="GO" id="GO:0004222">
    <property type="term" value="F:metalloendopeptidase activity"/>
    <property type="evidence" value="ECO:0007669"/>
    <property type="project" value="TreeGrafter"/>
</dbReference>
<dbReference type="SUPFAM" id="SSF63411">
    <property type="entry name" value="LuxS/MPP-like metallohydrolase"/>
    <property type="match status" value="4"/>
</dbReference>
<keyword evidence="10" id="KW-1185">Reference proteome</keyword>
<evidence type="ECO:0000313" key="10">
    <source>
        <dbReference type="Proteomes" id="UP000504615"/>
    </source>
</evidence>
<dbReference type="Pfam" id="PF05193">
    <property type="entry name" value="Peptidase_M16_C"/>
    <property type="match status" value="1"/>
</dbReference>
<sequence>MSKFSLAKYKAECDRMKNLPHRYNYISSSENDNRLYRGIKLCNEMNVLLISDPNTDKAATSMNICVGTEGDPRHLPGLAHLCTHALYLTKEETPQKYFRAFVEMNHGSINAETNANDTSYFFDIHPTKFVKALTYFANVFVKPHTFTKATIEVEASNLKHEYESKKFDEKWRLLKMFRWAMDGENGKFDIGCTETLLGDFIKKKEINIVKVLKTFHERHYYAKVMNLCILGKESLDKLENLAIKLFSRVRKVGVPAEHYSPPRSPSMYKIYFVPHGTYKRLYVTFEFHHSSNEPYNFFIYLFEYDGKKSLTSVLKAKGWGNSVEAGFFPQTNESLFVIIVDLTTEGLEHVDDVMTMLFQYINMLKNSNDKLKRVYNEYKEIMELKFRFKKKESPLIYVKNISQIMRKCSIKFVLREKIIGKWMWLREWQRDDIEKILNHFLSPLCIRIFVGANKYESIINEIEPWCGQKFKVEEIPMVTCAKWTNAPYHAVNLDLPPANEFIPIPSMINVKPHKGARAFPKIIRKTQLMRLWHKKDDKFNDPRATIILHFISPFAFKNSTSVSFTLMFVHCINKSLSEYVYPAALVDLRWKLSATIHGILLEINGFDNTLHVLLEKIIDRMINFNLKPQNFEAERQENIRLNMEELKKIENSPPYRQAQHYLSFLLTHNFWEKQEILGASYNIDFEKTRLFISKFFSTIYVEGLIYGNITKAEARDTADKIENKLNKKVLSTGNLEIYHDIKLENDHHFIFYKEIKQSLSCLLIFYQIKTRMPRMDVYLDIAQEIFNDHFYKTLKNKEKIDLSGVGVHRSFEMQGLMIMIQGEKDYLENGIEKYILTCMHYIMCHIKEMSKDAFENIKESLLLKYSLREPKTLNDLANFLWTEIENQHYNFNRNEDKVKNLLDISLPDFQYFFKVF</sequence>
<dbReference type="GO" id="GO:0005829">
    <property type="term" value="C:cytosol"/>
    <property type="evidence" value="ECO:0007669"/>
    <property type="project" value="TreeGrafter"/>
</dbReference>
<evidence type="ECO:0000313" key="11">
    <source>
        <dbReference type="RefSeq" id="XP_011637208.1"/>
    </source>
</evidence>
<reference evidence="11" key="1">
    <citation type="submission" date="2025-08" db="UniProtKB">
        <authorList>
            <consortium name="RefSeq"/>
        </authorList>
    </citation>
    <scope>IDENTIFICATION</scope>
</reference>
<evidence type="ECO:0000259" key="7">
    <source>
        <dbReference type="Pfam" id="PF00675"/>
    </source>
</evidence>
<accession>A0A6I9W5F0</accession>
<dbReference type="AlphaFoldDB" id="A0A6I9W5F0"/>
<dbReference type="GO" id="GO:0043171">
    <property type="term" value="P:peptide catabolic process"/>
    <property type="evidence" value="ECO:0007669"/>
    <property type="project" value="TreeGrafter"/>
</dbReference>
<evidence type="ECO:0000259" key="8">
    <source>
        <dbReference type="Pfam" id="PF05193"/>
    </source>
</evidence>
<keyword evidence="3" id="KW-0479">Metal-binding</keyword>
<dbReference type="PANTHER" id="PTHR43690">
    <property type="entry name" value="NARDILYSIN"/>
    <property type="match status" value="1"/>
</dbReference>
<dbReference type="Pfam" id="PF00675">
    <property type="entry name" value="Peptidase_M16"/>
    <property type="match status" value="1"/>
</dbReference>
<protein>
    <submittedName>
        <fullName evidence="11">Insulin-degrading enzyme-like</fullName>
    </submittedName>
</protein>
<dbReference type="Proteomes" id="UP000504615">
    <property type="component" value="Unplaced"/>
</dbReference>
<keyword evidence="5" id="KW-0862">Zinc</keyword>
<dbReference type="KEGG" id="pbar:105427238"/>
<dbReference type="InterPro" id="IPR007863">
    <property type="entry name" value="Peptidase_M16_C"/>
</dbReference>
<evidence type="ECO:0000256" key="2">
    <source>
        <dbReference type="ARBA" id="ARBA00022670"/>
    </source>
</evidence>
<organism evidence="10 11">
    <name type="scientific">Pogonomyrmex barbatus</name>
    <name type="common">red harvester ant</name>
    <dbReference type="NCBI Taxonomy" id="144034"/>
    <lineage>
        <taxon>Eukaryota</taxon>
        <taxon>Metazoa</taxon>
        <taxon>Ecdysozoa</taxon>
        <taxon>Arthropoda</taxon>
        <taxon>Hexapoda</taxon>
        <taxon>Insecta</taxon>
        <taxon>Pterygota</taxon>
        <taxon>Neoptera</taxon>
        <taxon>Endopterygota</taxon>
        <taxon>Hymenoptera</taxon>
        <taxon>Apocrita</taxon>
        <taxon>Aculeata</taxon>
        <taxon>Formicoidea</taxon>
        <taxon>Formicidae</taxon>
        <taxon>Myrmicinae</taxon>
        <taxon>Pogonomyrmex</taxon>
    </lineage>
</organism>
<evidence type="ECO:0000256" key="5">
    <source>
        <dbReference type="ARBA" id="ARBA00022833"/>
    </source>
</evidence>
<gene>
    <name evidence="11" type="primary">LOC105427238</name>
</gene>
<dbReference type="GO" id="GO:0051603">
    <property type="term" value="P:proteolysis involved in protein catabolic process"/>
    <property type="evidence" value="ECO:0007669"/>
    <property type="project" value="TreeGrafter"/>
</dbReference>
<keyword evidence="6" id="KW-0482">Metalloprotease</keyword>
<dbReference type="OrthoDB" id="4953at2759"/>
<proteinExistence type="inferred from homology"/>
<feature type="domain" description="Peptidase M16 C-terminal" evidence="8">
    <location>
        <begin position="210"/>
        <end position="367"/>
    </location>
</feature>
<dbReference type="GO" id="GO:0005739">
    <property type="term" value="C:mitochondrion"/>
    <property type="evidence" value="ECO:0007669"/>
    <property type="project" value="TreeGrafter"/>
</dbReference>
<evidence type="ECO:0000256" key="4">
    <source>
        <dbReference type="ARBA" id="ARBA00022801"/>
    </source>
</evidence>
<dbReference type="InterPro" id="IPR050626">
    <property type="entry name" value="Peptidase_M16"/>
</dbReference>
<keyword evidence="4" id="KW-0378">Hydrolase</keyword>
<feature type="domain" description="Peptidase M16 N-terminal" evidence="7">
    <location>
        <begin position="47"/>
        <end position="171"/>
    </location>
</feature>
<dbReference type="InterPro" id="IPR011765">
    <property type="entry name" value="Pept_M16_N"/>
</dbReference>
<dbReference type="InterPro" id="IPR032632">
    <property type="entry name" value="Peptidase_M16_M"/>
</dbReference>
<keyword evidence="2" id="KW-0645">Protease</keyword>
<evidence type="ECO:0000259" key="9">
    <source>
        <dbReference type="Pfam" id="PF16187"/>
    </source>
</evidence>
<evidence type="ECO:0000256" key="6">
    <source>
        <dbReference type="ARBA" id="ARBA00023049"/>
    </source>
</evidence>
<dbReference type="Gene3D" id="3.30.830.10">
    <property type="entry name" value="Metalloenzyme, LuxS/M16 peptidase-like"/>
    <property type="match status" value="4"/>
</dbReference>
<dbReference type="InterPro" id="IPR011249">
    <property type="entry name" value="Metalloenz_LuxS/M16"/>
</dbReference>
<evidence type="ECO:0000256" key="3">
    <source>
        <dbReference type="ARBA" id="ARBA00022723"/>
    </source>
</evidence>
<dbReference type="PANTHER" id="PTHR43690:SF18">
    <property type="entry name" value="INSULIN-DEGRADING ENZYME-RELATED"/>
    <property type="match status" value="1"/>
</dbReference>
<feature type="domain" description="Peptidase M16 middle/third" evidence="9">
    <location>
        <begin position="386"/>
        <end position="677"/>
    </location>
</feature>
<name>A0A6I9W5F0_9HYME</name>